<evidence type="ECO:0000313" key="6">
    <source>
        <dbReference type="EMBL" id="MCL6283634.1"/>
    </source>
</evidence>
<feature type="compositionally biased region" description="Basic and acidic residues" evidence="5">
    <location>
        <begin position="37"/>
        <end position="47"/>
    </location>
</feature>
<dbReference type="PANTHER" id="PTHR30349">
    <property type="entry name" value="PHAGE INTEGRASE-RELATED"/>
    <property type="match status" value="1"/>
</dbReference>
<dbReference type="Gene3D" id="1.10.443.10">
    <property type="entry name" value="Intergrase catalytic core"/>
    <property type="match status" value="1"/>
</dbReference>
<name>A0ABT0Q1A8_9RHOB</name>
<dbReference type="SUPFAM" id="SSF56349">
    <property type="entry name" value="DNA breaking-rejoining enzymes"/>
    <property type="match status" value="1"/>
</dbReference>
<organism evidence="6 7">
    <name type="scientific">Ruegeria spongiae</name>
    <dbReference type="NCBI Taxonomy" id="2942209"/>
    <lineage>
        <taxon>Bacteria</taxon>
        <taxon>Pseudomonadati</taxon>
        <taxon>Pseudomonadota</taxon>
        <taxon>Alphaproteobacteria</taxon>
        <taxon>Rhodobacterales</taxon>
        <taxon>Roseobacteraceae</taxon>
        <taxon>Ruegeria</taxon>
    </lineage>
</organism>
<proteinExistence type="inferred from homology"/>
<reference evidence="6" key="1">
    <citation type="submission" date="2022-05" db="EMBL/GenBank/DDBJ databases">
        <authorList>
            <person name="Park J.-S."/>
        </authorList>
    </citation>
    <scope>NUCLEOTIDE SEQUENCE</scope>
    <source>
        <strain evidence="6">2012CJ41-6</strain>
    </source>
</reference>
<dbReference type="RefSeq" id="WP_249709016.1">
    <property type="nucleotide sequence ID" value="NZ_JAMFMB010000009.1"/>
</dbReference>
<keyword evidence="2" id="KW-0229">DNA integration</keyword>
<evidence type="ECO:0000256" key="1">
    <source>
        <dbReference type="ARBA" id="ARBA00008857"/>
    </source>
</evidence>
<keyword evidence="7" id="KW-1185">Reference proteome</keyword>
<comment type="similarity">
    <text evidence="1">Belongs to the 'phage' integrase family.</text>
</comment>
<gene>
    <name evidence="6" type="ORF">M3P21_08830</name>
</gene>
<dbReference type="InterPro" id="IPR011010">
    <property type="entry name" value="DNA_brk_join_enz"/>
</dbReference>
<evidence type="ECO:0008006" key="8">
    <source>
        <dbReference type="Google" id="ProtNLM"/>
    </source>
</evidence>
<sequence length="469" mass="53584">MKNPVPYVRQRPDSYWEIVYDDPTTGKKKRKATGSKDQAEAEKKLSEFDPVVTADAVDPEAPRLRRRKDGYWETVWVEDGKTRRKSHGTRLEVEANPAHDIFVKELSKPEIPSRPTIAWVVDQYYDYICREKPEKTSGPMAANVGPLKEHLGHLHWDEIVQDTVDEYVEWRMEKPRWKAHQDFNGQYGKTSRNTACKDLRTLRAALNRARKNRYTSYPPDFAIKEGEPVRETKVWLTAEELERMIAACEPKPIFVNGKKVDRERDRSHLEAFLLIAHATGARKEAILSLTWDQVYIPEPVLKKASEIRSTIAHDADGNEAIPHKSALLEYENSPLNYETGENVRGAYIDFGAGSGNKRRPQIPISQNWRLMNYLLSGGDREQPYVISYKGKPVKSLKKGLAEVAREAGVDKPVSHHTMKRTAITHMVRAGVPFNIIAEAVNTTEEVLKKHYSMHRPDIEEALGDALSIR</sequence>
<evidence type="ECO:0000256" key="2">
    <source>
        <dbReference type="ARBA" id="ARBA00022908"/>
    </source>
</evidence>
<accession>A0ABT0Q1A8</accession>
<keyword evidence="3" id="KW-0238">DNA-binding</keyword>
<evidence type="ECO:0000256" key="5">
    <source>
        <dbReference type="SAM" id="MobiDB-lite"/>
    </source>
</evidence>
<dbReference type="Proteomes" id="UP001203880">
    <property type="component" value="Unassembled WGS sequence"/>
</dbReference>
<protein>
    <recommendedName>
        <fullName evidence="8">Tyr recombinase domain-containing protein</fullName>
    </recommendedName>
</protein>
<keyword evidence="4" id="KW-0233">DNA recombination</keyword>
<dbReference type="InterPro" id="IPR050090">
    <property type="entry name" value="Tyrosine_recombinase_XerCD"/>
</dbReference>
<evidence type="ECO:0000256" key="3">
    <source>
        <dbReference type="ARBA" id="ARBA00023125"/>
    </source>
</evidence>
<dbReference type="EMBL" id="JAMFMB010000009">
    <property type="protein sequence ID" value="MCL6283634.1"/>
    <property type="molecule type" value="Genomic_DNA"/>
</dbReference>
<comment type="caution">
    <text evidence="6">The sequence shown here is derived from an EMBL/GenBank/DDBJ whole genome shotgun (WGS) entry which is preliminary data.</text>
</comment>
<dbReference type="PANTHER" id="PTHR30349:SF41">
    <property type="entry name" value="INTEGRASE_RECOMBINASE PROTEIN MJ0367-RELATED"/>
    <property type="match status" value="1"/>
</dbReference>
<dbReference type="InterPro" id="IPR013762">
    <property type="entry name" value="Integrase-like_cat_sf"/>
</dbReference>
<evidence type="ECO:0000313" key="7">
    <source>
        <dbReference type="Proteomes" id="UP001203880"/>
    </source>
</evidence>
<feature type="region of interest" description="Disordered" evidence="5">
    <location>
        <begin position="25"/>
        <end position="47"/>
    </location>
</feature>
<evidence type="ECO:0000256" key="4">
    <source>
        <dbReference type="ARBA" id="ARBA00023172"/>
    </source>
</evidence>